<name>A0A9J7AV60_9PROT</name>
<dbReference type="Proteomes" id="UP001060336">
    <property type="component" value="Chromosome"/>
</dbReference>
<reference evidence="1" key="1">
    <citation type="submission" date="2022-08" db="EMBL/GenBank/DDBJ databases">
        <title>Nisaea acidiphila sp. nov., isolated from a marine algal debris and emended description of the genus Nisaea Urios et al. 2008.</title>
        <authorList>
            <person name="Kwon K."/>
        </authorList>
    </citation>
    <scope>NUCLEOTIDE SEQUENCE</scope>
    <source>
        <strain evidence="1">MEBiC11861</strain>
    </source>
</reference>
<gene>
    <name evidence="1" type="ORF">NUH88_05870</name>
</gene>
<sequence length="129" mass="14350">MTAPEPETPPAPDWYPRLLEVLERYARERRCIAYAELAAEAAIPGPKAIHKLTEALERLVSRDHAEGRPLRAAVVVSKSGRKLPAPGFFQHCAALGLYFGPDRGAQAELFHRLELDRLFVNDGIGHEDL</sequence>
<proteinExistence type="predicted"/>
<dbReference type="RefSeq" id="WP_257770576.1">
    <property type="nucleotide sequence ID" value="NZ_CP102480.1"/>
</dbReference>
<dbReference type="AlphaFoldDB" id="A0A9J7AV60"/>
<evidence type="ECO:0000313" key="2">
    <source>
        <dbReference type="Proteomes" id="UP001060336"/>
    </source>
</evidence>
<organism evidence="1 2">
    <name type="scientific">Nisaea acidiphila</name>
    <dbReference type="NCBI Taxonomy" id="1862145"/>
    <lineage>
        <taxon>Bacteria</taxon>
        <taxon>Pseudomonadati</taxon>
        <taxon>Pseudomonadota</taxon>
        <taxon>Alphaproteobacteria</taxon>
        <taxon>Rhodospirillales</taxon>
        <taxon>Thalassobaculaceae</taxon>
        <taxon>Nisaea</taxon>
    </lineage>
</organism>
<accession>A0A9J7AV60</accession>
<dbReference type="EMBL" id="CP102480">
    <property type="protein sequence ID" value="UUX51216.1"/>
    <property type="molecule type" value="Genomic_DNA"/>
</dbReference>
<keyword evidence="2" id="KW-1185">Reference proteome</keyword>
<protein>
    <submittedName>
        <fullName evidence="1">Uncharacterized protein</fullName>
    </submittedName>
</protein>
<dbReference type="KEGG" id="naci:NUH88_05870"/>
<evidence type="ECO:0000313" key="1">
    <source>
        <dbReference type="EMBL" id="UUX51216.1"/>
    </source>
</evidence>